<dbReference type="PROSITE" id="PS51767">
    <property type="entry name" value="PEPTIDASE_A1"/>
    <property type="match status" value="1"/>
</dbReference>
<dbReference type="InterPro" id="IPR032799">
    <property type="entry name" value="TAXi_C"/>
</dbReference>
<sequence>MGSLTTSHLCFLVTFLFTIHVLHYISPLEANNNNNGGFSAKLIWKNLPSTRRPSLVASSPVSAYLGQYLMEVFIGTPPVKIQGIADTGSDLTWTQCIPCTDDCFKQQNPLFDPTKSSTYSNISCTSPLCHKLDTGVCSFNNQCNYSYGYGGGELTLGVLAQETLTLGDKDATLNGFIFGCGHNNTGTFNDHEMGIIGLGRGQVSLISQIGDSFGGKRFSICLVPFGTDPSISSKISFGSGSEVLGDGVVSTPLVTIQDNTIYTVTLKGISVGNTFLPFNSSSGTVTRGNMFMDTGTPPTILPQDLYDRLVAEVRKQVSMEPIQDDPTLGNGLCYKTDTNLGGPRLTVHLEGADLWLDPIQTFIPPKDGVFCLGFTNTSSPGGIIGNFAQSNFLIGYDLEKQLSSCVCLISFAKLSSA</sequence>
<dbReference type="Pfam" id="PF14543">
    <property type="entry name" value="TAXi_N"/>
    <property type="match status" value="1"/>
</dbReference>
<dbReference type="PANTHER" id="PTHR47967">
    <property type="entry name" value="OS07G0603500 PROTEIN-RELATED"/>
    <property type="match status" value="1"/>
</dbReference>
<dbReference type="SUPFAM" id="SSF50630">
    <property type="entry name" value="Acid proteases"/>
    <property type="match status" value="1"/>
</dbReference>
<evidence type="ECO:0000256" key="4">
    <source>
        <dbReference type="ARBA" id="ARBA00022801"/>
    </source>
</evidence>
<protein>
    <recommendedName>
        <fullName evidence="7">Peptidase A1 domain-containing protein</fullName>
    </recommendedName>
</protein>
<dbReference type="Gene3D" id="2.40.70.10">
    <property type="entry name" value="Acid Proteases"/>
    <property type="match status" value="2"/>
</dbReference>
<accession>A0ABU6Z6K4</accession>
<evidence type="ECO:0000256" key="3">
    <source>
        <dbReference type="ARBA" id="ARBA00022750"/>
    </source>
</evidence>
<dbReference type="InterPro" id="IPR032861">
    <property type="entry name" value="TAXi_N"/>
</dbReference>
<evidence type="ECO:0000259" key="7">
    <source>
        <dbReference type="PROSITE" id="PS51767"/>
    </source>
</evidence>
<evidence type="ECO:0000256" key="1">
    <source>
        <dbReference type="ARBA" id="ARBA00007447"/>
    </source>
</evidence>
<comment type="similarity">
    <text evidence="1">Belongs to the peptidase A1 family.</text>
</comment>
<dbReference type="InterPro" id="IPR051708">
    <property type="entry name" value="Plant_Aspart_Prot_A1"/>
</dbReference>
<evidence type="ECO:0000313" key="9">
    <source>
        <dbReference type="Proteomes" id="UP001341840"/>
    </source>
</evidence>
<feature type="signal peptide" evidence="6">
    <location>
        <begin position="1"/>
        <end position="30"/>
    </location>
</feature>
<dbReference type="InterPro" id="IPR034161">
    <property type="entry name" value="Pepsin-like_plant"/>
</dbReference>
<organism evidence="8 9">
    <name type="scientific">Stylosanthes scabra</name>
    <dbReference type="NCBI Taxonomy" id="79078"/>
    <lineage>
        <taxon>Eukaryota</taxon>
        <taxon>Viridiplantae</taxon>
        <taxon>Streptophyta</taxon>
        <taxon>Embryophyta</taxon>
        <taxon>Tracheophyta</taxon>
        <taxon>Spermatophyta</taxon>
        <taxon>Magnoliopsida</taxon>
        <taxon>eudicotyledons</taxon>
        <taxon>Gunneridae</taxon>
        <taxon>Pentapetalae</taxon>
        <taxon>rosids</taxon>
        <taxon>fabids</taxon>
        <taxon>Fabales</taxon>
        <taxon>Fabaceae</taxon>
        <taxon>Papilionoideae</taxon>
        <taxon>50 kb inversion clade</taxon>
        <taxon>dalbergioids sensu lato</taxon>
        <taxon>Dalbergieae</taxon>
        <taxon>Pterocarpus clade</taxon>
        <taxon>Stylosanthes</taxon>
    </lineage>
</organism>
<feature type="chain" id="PRO_5046002662" description="Peptidase A1 domain-containing protein" evidence="6">
    <location>
        <begin position="31"/>
        <end position="417"/>
    </location>
</feature>
<dbReference type="Proteomes" id="UP001341840">
    <property type="component" value="Unassembled WGS sequence"/>
</dbReference>
<dbReference type="CDD" id="cd05476">
    <property type="entry name" value="pepsin_A_like_plant"/>
    <property type="match status" value="1"/>
</dbReference>
<dbReference type="EMBL" id="JASCZI010271920">
    <property type="protein sequence ID" value="MED6217626.1"/>
    <property type="molecule type" value="Genomic_DNA"/>
</dbReference>
<gene>
    <name evidence="8" type="ORF">PIB30_019392</name>
</gene>
<keyword evidence="9" id="KW-1185">Reference proteome</keyword>
<evidence type="ECO:0000256" key="6">
    <source>
        <dbReference type="SAM" id="SignalP"/>
    </source>
</evidence>
<evidence type="ECO:0000256" key="2">
    <source>
        <dbReference type="ARBA" id="ARBA00022670"/>
    </source>
</evidence>
<keyword evidence="6" id="KW-0732">Signal</keyword>
<comment type="caution">
    <text evidence="8">The sequence shown here is derived from an EMBL/GenBank/DDBJ whole genome shotgun (WGS) entry which is preliminary data.</text>
</comment>
<name>A0ABU6Z6K4_9FABA</name>
<keyword evidence="4" id="KW-0378">Hydrolase</keyword>
<evidence type="ECO:0000256" key="5">
    <source>
        <dbReference type="ARBA" id="ARBA00023180"/>
    </source>
</evidence>
<dbReference type="Pfam" id="PF14541">
    <property type="entry name" value="TAXi_C"/>
    <property type="match status" value="1"/>
</dbReference>
<keyword evidence="2" id="KW-0645">Protease</keyword>
<dbReference type="InterPro" id="IPR033121">
    <property type="entry name" value="PEPTIDASE_A1"/>
</dbReference>
<dbReference type="PANTHER" id="PTHR47967:SF39">
    <property type="entry name" value="ASPARTYL PROTEASE FAMILY PROTEIN, PUTATIVE-RELATED"/>
    <property type="match status" value="1"/>
</dbReference>
<dbReference type="InterPro" id="IPR021109">
    <property type="entry name" value="Peptidase_aspartic_dom_sf"/>
</dbReference>
<proteinExistence type="inferred from homology"/>
<reference evidence="8 9" key="1">
    <citation type="journal article" date="2023" name="Plants (Basel)">
        <title>Bridging the Gap: Combining Genomics and Transcriptomics Approaches to Understand Stylosanthes scabra, an Orphan Legume from the Brazilian Caatinga.</title>
        <authorList>
            <person name="Ferreira-Neto J.R.C."/>
            <person name="da Silva M.D."/>
            <person name="Binneck E."/>
            <person name="de Melo N.F."/>
            <person name="da Silva R.H."/>
            <person name="de Melo A.L.T.M."/>
            <person name="Pandolfi V."/>
            <person name="Bustamante F.O."/>
            <person name="Brasileiro-Vidal A.C."/>
            <person name="Benko-Iseppon A.M."/>
        </authorList>
    </citation>
    <scope>NUCLEOTIDE SEQUENCE [LARGE SCALE GENOMIC DNA]</scope>
    <source>
        <tissue evidence="8">Leaves</tissue>
    </source>
</reference>
<feature type="domain" description="Peptidase A1" evidence="7">
    <location>
        <begin position="68"/>
        <end position="406"/>
    </location>
</feature>
<keyword evidence="5" id="KW-0325">Glycoprotein</keyword>
<keyword evidence="3" id="KW-0064">Aspartyl protease</keyword>
<evidence type="ECO:0000313" key="8">
    <source>
        <dbReference type="EMBL" id="MED6217626.1"/>
    </source>
</evidence>